<organism evidence="7 8">
    <name type="scientific">Streptomyces coeruleoprunus</name>
    <dbReference type="NCBI Taxonomy" id="285563"/>
    <lineage>
        <taxon>Bacteria</taxon>
        <taxon>Bacillati</taxon>
        <taxon>Actinomycetota</taxon>
        <taxon>Actinomycetes</taxon>
        <taxon>Kitasatosporales</taxon>
        <taxon>Streptomycetaceae</taxon>
        <taxon>Streptomyces</taxon>
    </lineage>
</organism>
<dbReference type="RefSeq" id="WP_345686114.1">
    <property type="nucleotide sequence ID" value="NZ_BAABIT010000001.1"/>
</dbReference>
<feature type="region of interest" description="Disordered" evidence="4">
    <location>
        <begin position="472"/>
        <end position="537"/>
    </location>
</feature>
<dbReference type="SUPFAM" id="SSF50939">
    <property type="entry name" value="Sialidases"/>
    <property type="match status" value="2"/>
</dbReference>
<evidence type="ECO:0000256" key="2">
    <source>
        <dbReference type="ARBA" id="ARBA00009348"/>
    </source>
</evidence>
<evidence type="ECO:0000259" key="6">
    <source>
        <dbReference type="Pfam" id="PF13088"/>
    </source>
</evidence>
<feature type="domain" description="Sialidase" evidence="6">
    <location>
        <begin position="222"/>
        <end position="400"/>
    </location>
</feature>
<evidence type="ECO:0000256" key="1">
    <source>
        <dbReference type="ARBA" id="ARBA00000427"/>
    </source>
</evidence>
<dbReference type="EC" id="3.2.1.18" evidence="3"/>
<accession>A0ABV9XIK4</accession>
<dbReference type="PANTHER" id="PTHR10628">
    <property type="entry name" value="SIALIDASE"/>
    <property type="match status" value="1"/>
</dbReference>
<proteinExistence type="inferred from homology"/>
<dbReference type="Pfam" id="PF13088">
    <property type="entry name" value="BNR_2"/>
    <property type="match status" value="1"/>
</dbReference>
<dbReference type="InterPro" id="IPR026856">
    <property type="entry name" value="Sialidase_fam"/>
</dbReference>
<dbReference type="Proteomes" id="UP001595829">
    <property type="component" value="Unassembled WGS sequence"/>
</dbReference>
<sequence>MRRCVPLITAAGAAAVLLTATLAPAALAGGDTHKQSLRKASSGDPYADCTAGATPNGVVYPGSEVEPFVSVDPRDGRRAVAVWQQDRWSDGGARGLAGAWTEDGRTFHQVTLPFTVCAPGGSDYERSSDPWVSTGPDGTVYASGLSHDVTTPRSAILATTSTDGGRTWSTPVATREDNDPAIFNDKPSITADPVRRGTAYQVWDRTEFFPTGPDAHVAGPAYLSVTRDGGRTWGPARPIVNNAALGPNAQTFGNVIVVDPRSGTLYNFFTWITYADPTAEVVTDSRFAVVTSNDGGRTWSAPVTVAPETSAPEVHPNAPGTRLRAGAFVSSPAVDPKNGTLYLAYQGSDFSSGAYNQAQLVRSTDGGRTWSAPELISRPGVPAFSPAITVDKQGTVAVLYYDLRYLRPDDTTTLPTVYWLASLPDGSTHRRGERRISPVFDWLQAPFAGGYFLGDYQGLALKGKHAVRPALTLTNTGTSNNPTDVHSGVFRIPRDGSARPRQEESRMRTPDARPAGHPPDHARPERYLVPQRTSRGG</sequence>
<feature type="compositionally biased region" description="Polar residues" evidence="4">
    <location>
        <begin position="472"/>
        <end position="484"/>
    </location>
</feature>
<dbReference type="PANTHER" id="PTHR10628:SF30">
    <property type="entry name" value="EXO-ALPHA-SIALIDASE"/>
    <property type="match status" value="1"/>
</dbReference>
<reference evidence="8" key="1">
    <citation type="journal article" date="2019" name="Int. J. Syst. Evol. Microbiol.">
        <title>The Global Catalogue of Microorganisms (GCM) 10K type strain sequencing project: providing services to taxonomists for standard genome sequencing and annotation.</title>
        <authorList>
            <consortium name="The Broad Institute Genomics Platform"/>
            <consortium name="The Broad Institute Genome Sequencing Center for Infectious Disease"/>
            <person name="Wu L."/>
            <person name="Ma J."/>
        </authorList>
    </citation>
    <scope>NUCLEOTIDE SEQUENCE [LARGE SCALE GENOMIC DNA]</scope>
    <source>
        <strain evidence="8">CGMCC 4.1648</strain>
    </source>
</reference>
<comment type="similarity">
    <text evidence="2">Belongs to the glycosyl hydrolase 33 family.</text>
</comment>
<protein>
    <recommendedName>
        <fullName evidence="3">exo-alpha-sialidase</fullName>
        <ecNumber evidence="3">3.2.1.18</ecNumber>
    </recommendedName>
</protein>
<dbReference type="Gene3D" id="2.120.10.10">
    <property type="match status" value="2"/>
</dbReference>
<evidence type="ECO:0000256" key="4">
    <source>
        <dbReference type="SAM" id="MobiDB-lite"/>
    </source>
</evidence>
<feature type="compositionally biased region" description="Basic and acidic residues" evidence="4">
    <location>
        <begin position="492"/>
        <end position="511"/>
    </location>
</feature>
<evidence type="ECO:0000256" key="3">
    <source>
        <dbReference type="ARBA" id="ARBA00012733"/>
    </source>
</evidence>
<dbReference type="EMBL" id="JBHSJD010000014">
    <property type="protein sequence ID" value="MFC5024125.1"/>
    <property type="molecule type" value="Genomic_DNA"/>
</dbReference>
<keyword evidence="5" id="KW-0732">Signal</keyword>
<evidence type="ECO:0000313" key="8">
    <source>
        <dbReference type="Proteomes" id="UP001595829"/>
    </source>
</evidence>
<keyword evidence="8" id="KW-1185">Reference proteome</keyword>
<dbReference type="CDD" id="cd15482">
    <property type="entry name" value="Sialidase_non-viral"/>
    <property type="match status" value="2"/>
</dbReference>
<feature type="chain" id="PRO_5046752963" description="exo-alpha-sialidase" evidence="5">
    <location>
        <begin position="29"/>
        <end position="537"/>
    </location>
</feature>
<dbReference type="InterPro" id="IPR011040">
    <property type="entry name" value="Sialidase"/>
</dbReference>
<feature type="region of interest" description="Disordered" evidence="4">
    <location>
        <begin position="160"/>
        <end position="181"/>
    </location>
</feature>
<feature type="signal peptide" evidence="5">
    <location>
        <begin position="1"/>
        <end position="28"/>
    </location>
</feature>
<comment type="catalytic activity">
    <reaction evidence="1">
        <text>Hydrolysis of alpha-(2-&gt;3)-, alpha-(2-&gt;6)-, alpha-(2-&gt;8)- glycosidic linkages of terminal sialic acid residues in oligosaccharides, glycoproteins, glycolipids, colominic acid and synthetic substrates.</text>
        <dbReference type="EC" id="3.2.1.18"/>
    </reaction>
</comment>
<evidence type="ECO:0000313" key="7">
    <source>
        <dbReference type="EMBL" id="MFC5024125.1"/>
    </source>
</evidence>
<feature type="compositionally biased region" description="Polar residues" evidence="4">
    <location>
        <begin position="160"/>
        <end position="172"/>
    </location>
</feature>
<name>A0ABV9XIK4_9ACTN</name>
<evidence type="ECO:0000256" key="5">
    <source>
        <dbReference type="SAM" id="SignalP"/>
    </source>
</evidence>
<dbReference type="InterPro" id="IPR036278">
    <property type="entry name" value="Sialidase_sf"/>
</dbReference>
<comment type="caution">
    <text evidence="7">The sequence shown here is derived from an EMBL/GenBank/DDBJ whole genome shotgun (WGS) entry which is preliminary data.</text>
</comment>
<gene>
    <name evidence="7" type="ORF">ACFPM3_18530</name>
</gene>